<evidence type="ECO:0000313" key="3">
    <source>
        <dbReference type="Proteomes" id="UP001498476"/>
    </source>
</evidence>
<comment type="caution">
    <text evidence="2">The sequence shown here is derived from an EMBL/GenBank/DDBJ whole genome shotgun (WGS) entry which is preliminary data.</text>
</comment>
<dbReference type="EMBL" id="JAZAVJ010000075">
    <property type="protein sequence ID" value="KAK7415936.1"/>
    <property type="molecule type" value="Genomic_DNA"/>
</dbReference>
<dbReference type="Pfam" id="PF00117">
    <property type="entry name" value="GATase"/>
    <property type="match status" value="1"/>
</dbReference>
<dbReference type="PANTHER" id="PTHR42695:SF5">
    <property type="entry name" value="GLUTAMINE AMIDOTRANSFERASE YLR126C-RELATED"/>
    <property type="match status" value="1"/>
</dbReference>
<reference evidence="2 3" key="1">
    <citation type="journal article" date="2025" name="Microbiol. Resour. Announc.">
        <title>Draft genome sequences for Neonectria magnoliae and Neonectria punicea, canker pathogens of Liriodendron tulipifera and Acer saccharum in West Virginia.</title>
        <authorList>
            <person name="Petronek H.M."/>
            <person name="Kasson M.T."/>
            <person name="Metheny A.M."/>
            <person name="Stauder C.M."/>
            <person name="Lovett B."/>
            <person name="Lynch S.C."/>
            <person name="Garnas J.R."/>
            <person name="Kasson L.R."/>
            <person name="Stajich J.E."/>
        </authorList>
    </citation>
    <scope>NUCLEOTIDE SEQUENCE [LARGE SCALE GENOMIC DNA]</scope>
    <source>
        <strain evidence="2 3">NRRL 64653</strain>
    </source>
</reference>
<dbReference type="Gene3D" id="3.40.50.880">
    <property type="match status" value="1"/>
</dbReference>
<evidence type="ECO:0000259" key="1">
    <source>
        <dbReference type="Pfam" id="PF00117"/>
    </source>
</evidence>
<organism evidence="2 3">
    <name type="scientific">Neonectria punicea</name>
    <dbReference type="NCBI Taxonomy" id="979145"/>
    <lineage>
        <taxon>Eukaryota</taxon>
        <taxon>Fungi</taxon>
        <taxon>Dikarya</taxon>
        <taxon>Ascomycota</taxon>
        <taxon>Pezizomycotina</taxon>
        <taxon>Sordariomycetes</taxon>
        <taxon>Hypocreomycetidae</taxon>
        <taxon>Hypocreales</taxon>
        <taxon>Nectriaceae</taxon>
        <taxon>Neonectria</taxon>
    </lineage>
</organism>
<name>A0ABR1H5P2_9HYPO</name>
<dbReference type="SUPFAM" id="SSF52317">
    <property type="entry name" value="Class I glutamine amidotransferase-like"/>
    <property type="match status" value="1"/>
</dbReference>
<dbReference type="InterPro" id="IPR044992">
    <property type="entry name" value="ChyE-like"/>
</dbReference>
<keyword evidence="3" id="KW-1185">Reference proteome</keyword>
<dbReference type="Proteomes" id="UP001498476">
    <property type="component" value="Unassembled WGS sequence"/>
</dbReference>
<evidence type="ECO:0000313" key="2">
    <source>
        <dbReference type="EMBL" id="KAK7415936.1"/>
    </source>
</evidence>
<gene>
    <name evidence="2" type="ORF">QQX98_005509</name>
</gene>
<dbReference type="PANTHER" id="PTHR42695">
    <property type="entry name" value="GLUTAMINE AMIDOTRANSFERASE YLR126C-RELATED"/>
    <property type="match status" value="1"/>
</dbReference>
<feature type="domain" description="Glutamine amidotransferase" evidence="1">
    <location>
        <begin position="57"/>
        <end position="198"/>
    </location>
</feature>
<accession>A0ABR1H5P2</accession>
<sequence length="255" mass="28534">MISRQPSLRVAILRNYDTPAQWGKEMIESWKTSIHAIRPDSEIEVFHPITDGVFPNPEDFDLIILTGGVFDLTLPDFDPWVENTLEYVRNTAKLESGPKLAGICWGHQVICWAMGGKIGWNRQGDVVGVQEFRCTEAGVKFFGLDKGGAKSGNLALHKFHKRSIATPPPSFTALAEDHEVLLSSDNKMITFQGHPEMTNFVAKGILDADDGAYTGSATEAQVKEMYARFELPHDGVPVPHRLIKWLDEQMLQDRM</sequence>
<proteinExistence type="predicted"/>
<dbReference type="InterPro" id="IPR017926">
    <property type="entry name" value="GATASE"/>
</dbReference>
<dbReference type="InterPro" id="IPR029062">
    <property type="entry name" value="Class_I_gatase-like"/>
</dbReference>
<protein>
    <recommendedName>
        <fullName evidence="1">Glutamine amidotransferase domain-containing protein</fullName>
    </recommendedName>
</protein>